<reference key="1">
    <citation type="submission" date="2010-11" db="EMBL/GenBank/DDBJ databases">
        <title>The complete sequence of chromosome of Isophaera pallida ATCC 43644.</title>
        <authorList>
            <consortium name="US DOE Joint Genome Institute (JGI-PGF)"/>
            <person name="Lucas S."/>
            <person name="Copeland A."/>
            <person name="Lapidus A."/>
            <person name="Bruce D."/>
            <person name="Goodwin L."/>
            <person name="Pitluck S."/>
            <person name="Kyrpides N."/>
            <person name="Mavromatis K."/>
            <person name="Pagani I."/>
            <person name="Ivanova N."/>
            <person name="Saunders E."/>
            <person name="Brettin T."/>
            <person name="Detter J.C."/>
            <person name="Han C."/>
            <person name="Tapia R."/>
            <person name="Land M."/>
            <person name="Hauser L."/>
            <person name="Markowitz V."/>
            <person name="Cheng J.-F."/>
            <person name="Hugenholtz P."/>
            <person name="Woyke T."/>
            <person name="Wu D."/>
            <person name="Eisen J.A."/>
        </authorList>
    </citation>
    <scope>NUCLEOTIDE SEQUENCE</scope>
    <source>
        <strain>ATCC 43644</strain>
    </source>
</reference>
<dbReference type="KEGG" id="ipa:Isop_3289"/>
<dbReference type="GO" id="GO:0030416">
    <property type="term" value="P:methylamine metabolic process"/>
    <property type="evidence" value="ECO:0007669"/>
    <property type="project" value="InterPro"/>
</dbReference>
<evidence type="ECO:0000256" key="4">
    <source>
        <dbReference type="ARBA" id="ARBA00023136"/>
    </source>
</evidence>
<evidence type="ECO:0000256" key="1">
    <source>
        <dbReference type="ARBA" id="ARBA00004141"/>
    </source>
</evidence>
<feature type="transmembrane region" description="Helical" evidence="5">
    <location>
        <begin position="200"/>
        <end position="218"/>
    </location>
</feature>
<dbReference type="AlphaFoldDB" id="E8R598"/>
<proteinExistence type="predicted"/>
<dbReference type="Proteomes" id="UP000008631">
    <property type="component" value="Chromosome"/>
</dbReference>
<evidence type="ECO:0000256" key="2">
    <source>
        <dbReference type="ARBA" id="ARBA00022692"/>
    </source>
</evidence>
<feature type="transmembrane region" description="Helical" evidence="5">
    <location>
        <begin position="32"/>
        <end position="51"/>
    </location>
</feature>
<keyword evidence="2 5" id="KW-0812">Transmembrane</keyword>
<name>E8R598_ISOPI</name>
<evidence type="ECO:0000313" key="7">
    <source>
        <dbReference type="EMBL" id="ADV63851.1"/>
    </source>
</evidence>
<keyword evidence="4 5" id="KW-0472">Membrane</keyword>
<evidence type="ECO:0000256" key="3">
    <source>
        <dbReference type="ARBA" id="ARBA00022989"/>
    </source>
</evidence>
<accession>E8R598</accession>
<evidence type="ECO:0000313" key="8">
    <source>
        <dbReference type="Proteomes" id="UP000008631"/>
    </source>
</evidence>
<comment type="subcellular location">
    <subcellularLocation>
        <location evidence="1">Membrane</location>
        <topology evidence="1">Multi-pass membrane protein</topology>
    </subcellularLocation>
</comment>
<dbReference type="InParanoid" id="E8R598"/>
<keyword evidence="8" id="KW-1185">Reference proteome</keyword>
<dbReference type="EMBL" id="CP002353">
    <property type="protein sequence ID" value="ADV63851.1"/>
    <property type="molecule type" value="Genomic_DNA"/>
</dbReference>
<evidence type="ECO:0000256" key="5">
    <source>
        <dbReference type="SAM" id="Phobius"/>
    </source>
</evidence>
<protein>
    <submittedName>
        <fullName evidence="7">DoxX family protein</fullName>
    </submittedName>
</protein>
<dbReference type="GO" id="GO:0016020">
    <property type="term" value="C:membrane"/>
    <property type="evidence" value="ECO:0007669"/>
    <property type="project" value="UniProtKB-SubCell"/>
</dbReference>
<sequence length="417" mass="45968">MVLASRPLWWTAADSPRVPWFTTSWLDFDPSGWWGLGLLALQLLSIAGFAWTGGGRITSTLALAIGLIQLLPDQNRNQPWMTQFLVSCLWFVTLPRPQALAMARLYLVALYVHSGLSKLDVGFVREIAPNLLSVTPLGDPTIAPWWREAAAWAMPSAEALCGLALVAGPTRRLGLIGVVLMHLTLLAILGPVGLNQSANVLIWNFALAIQAVVLFGWVDESGRFQTDTPSTPLAATPRATEAEGVLAPVGRLAALVVLVAPLTERSGWWDAWPSFALYAGHTERVVVELDRQTLDDLDACWRVGLVEPEAAEAPASPWVRFDLNAWSLARRGAPIYPQARSALGLAEAILRRIHTQRHQHARDDPNSPASPPPLRFRVRVYGRSERGTLTHPLWFECQTFGDFPVAARRFWLNARGR</sequence>
<organism evidence="7 8">
    <name type="scientific">Isosphaera pallida (strain ATCC 43644 / DSM 9630 / IS1B)</name>
    <dbReference type="NCBI Taxonomy" id="575540"/>
    <lineage>
        <taxon>Bacteria</taxon>
        <taxon>Pseudomonadati</taxon>
        <taxon>Planctomycetota</taxon>
        <taxon>Planctomycetia</taxon>
        <taxon>Isosphaerales</taxon>
        <taxon>Isosphaeraceae</taxon>
        <taxon>Isosphaera</taxon>
    </lineage>
</organism>
<feature type="domain" description="Methylamine utilisation protein MauE" evidence="6">
    <location>
        <begin position="99"/>
        <end position="189"/>
    </location>
</feature>
<dbReference type="Pfam" id="PF07291">
    <property type="entry name" value="MauE"/>
    <property type="match status" value="1"/>
</dbReference>
<dbReference type="eggNOG" id="ENOG5030W5G">
    <property type="taxonomic scope" value="Bacteria"/>
</dbReference>
<gene>
    <name evidence="7" type="ordered locus">Isop_3289</name>
</gene>
<evidence type="ECO:0000259" key="6">
    <source>
        <dbReference type="Pfam" id="PF07291"/>
    </source>
</evidence>
<keyword evidence="3 5" id="KW-1133">Transmembrane helix</keyword>
<dbReference type="InterPro" id="IPR009908">
    <property type="entry name" value="Methylamine_util_MauE"/>
</dbReference>
<reference evidence="7 8" key="2">
    <citation type="journal article" date="2011" name="Stand. Genomic Sci.">
        <title>Complete genome sequence of Isosphaera pallida type strain (IS1B).</title>
        <authorList>
            <consortium name="US DOE Joint Genome Institute (JGI-PGF)"/>
            <person name="Goker M."/>
            <person name="Cleland D."/>
            <person name="Saunders E."/>
            <person name="Lapidus A."/>
            <person name="Nolan M."/>
            <person name="Lucas S."/>
            <person name="Hammon N."/>
            <person name="Deshpande S."/>
            <person name="Cheng J.F."/>
            <person name="Tapia R."/>
            <person name="Han C."/>
            <person name="Goodwin L."/>
            <person name="Pitluck S."/>
            <person name="Liolios K."/>
            <person name="Pagani I."/>
            <person name="Ivanova N."/>
            <person name="Mavromatis K."/>
            <person name="Pati A."/>
            <person name="Chen A."/>
            <person name="Palaniappan K."/>
            <person name="Land M."/>
            <person name="Hauser L."/>
            <person name="Chang Y.J."/>
            <person name="Jeffries C.D."/>
            <person name="Detter J.C."/>
            <person name="Beck B."/>
            <person name="Woyke T."/>
            <person name="Bristow J."/>
            <person name="Eisen J.A."/>
            <person name="Markowitz V."/>
            <person name="Hugenholtz P."/>
            <person name="Kyrpides N.C."/>
            <person name="Klenk H.P."/>
        </authorList>
    </citation>
    <scope>NUCLEOTIDE SEQUENCE [LARGE SCALE GENOMIC DNA]</scope>
    <source>
        <strain evidence="8">ATCC 43644 / DSM 9630 / IS1B</strain>
    </source>
</reference>
<dbReference type="HOGENOM" id="CLU_659988_0_0_0"/>
<feature type="transmembrane region" description="Helical" evidence="5">
    <location>
        <begin position="173"/>
        <end position="194"/>
    </location>
</feature>